<name>A0A9P1KXX4_PARSO</name>
<dbReference type="RefSeq" id="WP_057558937.1">
    <property type="nucleotide sequence ID" value="NZ_CDNY01000004.1"/>
</dbReference>
<sequence length="66" mass="7521">MEIRTRNVSISKVGGNASKNSKRASIGLPMPWLTEMGVDEENREVKLIFEGNRIILEKAEFEENEK</sequence>
<reference evidence="3" key="1">
    <citation type="submission" date="2015-01" db="EMBL/GenBank/DDBJ databases">
        <authorList>
            <person name="Aslett A.Martin."/>
            <person name="De Silva Nishadi"/>
        </authorList>
    </citation>
    <scope>NUCLEOTIDE SEQUENCE [LARGE SCALE GENOMIC DNA]</scope>
    <source>
        <strain evidence="3">UMC4404</strain>
    </source>
</reference>
<dbReference type="Proteomes" id="UP000049685">
    <property type="component" value="Unassembled WGS sequence"/>
</dbReference>
<gene>
    <name evidence="2" type="ORF">UMC4404_33021</name>
</gene>
<evidence type="ECO:0000256" key="1">
    <source>
        <dbReference type="SAM" id="MobiDB-lite"/>
    </source>
</evidence>
<accession>A0A9P1KXX4</accession>
<evidence type="ECO:0000313" key="3">
    <source>
        <dbReference type="Proteomes" id="UP000049685"/>
    </source>
</evidence>
<dbReference type="EMBL" id="CDNY01000004">
    <property type="protein sequence ID" value="CEN31428.1"/>
    <property type="molecule type" value="Genomic_DNA"/>
</dbReference>
<evidence type="ECO:0008006" key="4">
    <source>
        <dbReference type="Google" id="ProtNLM"/>
    </source>
</evidence>
<protein>
    <recommendedName>
        <fullName evidence="4">PemI</fullName>
    </recommendedName>
</protein>
<feature type="compositionally biased region" description="Polar residues" evidence="1">
    <location>
        <begin position="1"/>
        <end position="10"/>
    </location>
</feature>
<dbReference type="AlphaFoldDB" id="A0A9P1KXX4"/>
<feature type="region of interest" description="Disordered" evidence="1">
    <location>
        <begin position="1"/>
        <end position="24"/>
    </location>
</feature>
<proteinExistence type="predicted"/>
<comment type="caution">
    <text evidence="2">The sequence shown here is derived from an EMBL/GenBank/DDBJ whole genome shotgun (WGS) entry which is preliminary data.</text>
</comment>
<organism evidence="2 3">
    <name type="scientific">Paraclostridium sordellii</name>
    <name type="common">Clostridium sordellii</name>
    <dbReference type="NCBI Taxonomy" id="1505"/>
    <lineage>
        <taxon>Bacteria</taxon>
        <taxon>Bacillati</taxon>
        <taxon>Bacillota</taxon>
        <taxon>Clostridia</taxon>
        <taxon>Peptostreptococcales</taxon>
        <taxon>Peptostreptococcaceae</taxon>
        <taxon>Paraclostridium</taxon>
    </lineage>
</organism>
<evidence type="ECO:0000313" key="2">
    <source>
        <dbReference type="EMBL" id="CEN31428.1"/>
    </source>
</evidence>